<keyword evidence="1" id="KW-0812">Transmembrane</keyword>
<dbReference type="EMBL" id="FO082060">
    <property type="protein sequence ID" value="CCE22588.1"/>
    <property type="molecule type" value="Genomic_DNA"/>
</dbReference>
<evidence type="ECO:0000313" key="3">
    <source>
        <dbReference type="Proteomes" id="UP000008315"/>
    </source>
</evidence>
<reference evidence="3" key="1">
    <citation type="journal article" date="2012" name="J. Bacteriol.">
        <title>Genome sequence of the haloalkaliphilic methanotrophic bacterium Methylomicrobium alcaliphilum 20Z.</title>
        <authorList>
            <person name="Vuilleumier S."/>
            <person name="Khmelenina V.N."/>
            <person name="Bringel F."/>
            <person name="Reshetnikov A.S."/>
            <person name="Lajus A."/>
            <person name="Mangenot S."/>
            <person name="Rouy Z."/>
            <person name="Op den Camp H.J."/>
            <person name="Jetten M.S."/>
            <person name="Dispirito A.A."/>
            <person name="Dunfield P."/>
            <person name="Klotz M.G."/>
            <person name="Semrau J.D."/>
            <person name="Stein L.Y."/>
            <person name="Barbe V."/>
            <person name="Medigue C."/>
            <person name="Trotsenko Y.A."/>
            <person name="Kalyuzhnaya M.G."/>
        </authorList>
    </citation>
    <scope>NUCLEOTIDE SEQUENCE [LARGE SCALE GENOMIC DNA]</scope>
    <source>
        <strain evidence="3">DSM 19304 / NCIMB 14124 / VKM B-2133 / 20Z</strain>
    </source>
</reference>
<dbReference type="PATRIC" id="fig|271065.3.peg.913"/>
<organism evidence="2 3">
    <name type="scientific">Methylotuvimicrobium alcaliphilum (strain DSM 19304 / NCIMB 14124 / VKM B-2133 / 20Z)</name>
    <name type="common">Methylomicrobium alcaliphilum</name>
    <dbReference type="NCBI Taxonomy" id="1091494"/>
    <lineage>
        <taxon>Bacteria</taxon>
        <taxon>Pseudomonadati</taxon>
        <taxon>Pseudomonadota</taxon>
        <taxon>Gammaproteobacteria</taxon>
        <taxon>Methylococcales</taxon>
        <taxon>Methylococcaceae</taxon>
        <taxon>Methylotuvimicrobium</taxon>
    </lineage>
</organism>
<dbReference type="Proteomes" id="UP000008315">
    <property type="component" value="Chromosome"/>
</dbReference>
<evidence type="ECO:0000256" key="1">
    <source>
        <dbReference type="SAM" id="Phobius"/>
    </source>
</evidence>
<keyword evidence="3" id="KW-1185">Reference proteome</keyword>
<keyword evidence="1" id="KW-0472">Membrane</keyword>
<evidence type="ECO:0000313" key="2">
    <source>
        <dbReference type="EMBL" id="CCE22588.1"/>
    </source>
</evidence>
<dbReference type="RefSeq" id="WP_014147389.1">
    <property type="nucleotide sequence ID" value="NC_016112.1"/>
</dbReference>
<name>G4T396_META2</name>
<keyword evidence="1" id="KW-1133">Transmembrane helix</keyword>
<accession>G4T396</accession>
<feature type="transmembrane region" description="Helical" evidence="1">
    <location>
        <begin position="90"/>
        <end position="120"/>
    </location>
</feature>
<dbReference type="HOGENOM" id="CLU_1862817_0_0_6"/>
<dbReference type="AlphaFoldDB" id="G4T396"/>
<dbReference type="KEGG" id="mah:MEALZ_0894"/>
<gene>
    <name evidence="2" type="ordered locus">MEALZ_0894</name>
</gene>
<sequence length="137" mass="15343">MTTTSIRAKCALTLILIAIASIGPIPITSTLGAFVALFRPRWFKTLVDNIYGSNSQYPKLRNAMNVHTPPPKPKHRETTNTNASSFKTRLLLFLAMLVLIAIDIGPIPTASLIALFAVIFRPRWFLELFEQIYRGKT</sequence>
<proteinExistence type="predicted"/>
<protein>
    <submittedName>
        <fullName evidence="2">Uncharacterized protein</fullName>
    </submittedName>
</protein>